<feature type="transmembrane region" description="Helical" evidence="8">
    <location>
        <begin position="531"/>
        <end position="548"/>
    </location>
</feature>
<feature type="transmembrane region" description="Helical" evidence="8">
    <location>
        <begin position="194"/>
        <end position="216"/>
    </location>
</feature>
<feature type="transmembrane region" description="Helical" evidence="8">
    <location>
        <begin position="301"/>
        <end position="322"/>
    </location>
</feature>
<name>A0A1T3P3V7_9ACTN</name>
<feature type="transmembrane region" description="Helical" evidence="8">
    <location>
        <begin position="334"/>
        <end position="356"/>
    </location>
</feature>
<feature type="transmembrane region" description="Helical" evidence="8">
    <location>
        <begin position="258"/>
        <end position="280"/>
    </location>
</feature>
<dbReference type="OrthoDB" id="2365435at2"/>
<dbReference type="Pfam" id="PF03176">
    <property type="entry name" value="MMPL"/>
    <property type="match status" value="2"/>
</dbReference>
<dbReference type="InterPro" id="IPR004869">
    <property type="entry name" value="MMPL_dom"/>
</dbReference>
<evidence type="ECO:0000256" key="7">
    <source>
        <dbReference type="SAM" id="MobiDB-lite"/>
    </source>
</evidence>
<feature type="region of interest" description="Disordered" evidence="7">
    <location>
        <begin position="703"/>
        <end position="724"/>
    </location>
</feature>
<evidence type="ECO:0000256" key="8">
    <source>
        <dbReference type="SAM" id="Phobius"/>
    </source>
</evidence>
<evidence type="ECO:0000256" key="6">
    <source>
        <dbReference type="ARBA" id="ARBA00023136"/>
    </source>
</evidence>
<evidence type="ECO:0000259" key="9">
    <source>
        <dbReference type="PROSITE" id="PS50156"/>
    </source>
</evidence>
<gene>
    <name evidence="10" type="ORF">B4N89_24945</name>
</gene>
<comment type="similarity">
    <text evidence="2">Belongs to the resistance-nodulation-cell division (RND) (TC 2.A.6) family. MmpL subfamily.</text>
</comment>
<dbReference type="PANTHER" id="PTHR33406">
    <property type="entry name" value="MEMBRANE PROTEIN MJ1562-RELATED"/>
    <property type="match status" value="1"/>
</dbReference>
<dbReference type="EMBL" id="MWQN01000001">
    <property type="protein sequence ID" value="OPC83753.1"/>
    <property type="molecule type" value="Genomic_DNA"/>
</dbReference>
<keyword evidence="4 8" id="KW-0812">Transmembrane</keyword>
<proteinExistence type="inferred from homology"/>
<feature type="region of interest" description="Disordered" evidence="7">
    <location>
        <begin position="1"/>
        <end position="33"/>
    </location>
</feature>
<keyword evidence="5 8" id="KW-1133">Transmembrane helix</keyword>
<feature type="transmembrane region" description="Helical" evidence="8">
    <location>
        <begin position="555"/>
        <end position="576"/>
    </location>
</feature>
<accession>A0A1T3P3V7</accession>
<dbReference type="Proteomes" id="UP000190037">
    <property type="component" value="Unassembled WGS sequence"/>
</dbReference>
<dbReference type="PROSITE" id="PS50156">
    <property type="entry name" value="SSD"/>
    <property type="match status" value="2"/>
</dbReference>
<feature type="transmembrane region" description="Helical" evidence="8">
    <location>
        <begin position="391"/>
        <end position="411"/>
    </location>
</feature>
<comment type="caution">
    <text evidence="10">The sequence shown here is derived from an EMBL/GenBank/DDBJ whole genome shotgun (WGS) entry which is preliminary data.</text>
</comment>
<reference evidence="10 11" key="1">
    <citation type="submission" date="2017-03" db="EMBL/GenBank/DDBJ databases">
        <title>Draft genome sequence of Streptomyces scabrisporus NF3, endophyte isolated from Amphipterygium adstringens.</title>
        <authorList>
            <person name="Vazquez M."/>
            <person name="Ceapa C.D."/>
            <person name="Rodriguez Luna D."/>
            <person name="Sanchez Esquivel S."/>
        </authorList>
    </citation>
    <scope>NUCLEOTIDE SEQUENCE [LARGE SCALE GENOMIC DNA]</scope>
    <source>
        <strain evidence="10 11">NF3</strain>
    </source>
</reference>
<keyword evidence="3" id="KW-1003">Cell membrane</keyword>
<dbReference type="InterPro" id="IPR050545">
    <property type="entry name" value="Mycobact_MmpL"/>
</dbReference>
<dbReference type="STRING" id="159449.B4N89_24945"/>
<comment type="subcellular location">
    <subcellularLocation>
        <location evidence="1">Cell membrane</location>
        <topology evidence="1">Multi-pass membrane protein</topology>
    </subcellularLocation>
</comment>
<dbReference type="PANTHER" id="PTHR33406:SF6">
    <property type="entry name" value="MEMBRANE PROTEIN YDGH-RELATED"/>
    <property type="match status" value="1"/>
</dbReference>
<evidence type="ECO:0000256" key="2">
    <source>
        <dbReference type="ARBA" id="ARBA00010157"/>
    </source>
</evidence>
<dbReference type="InterPro" id="IPR000731">
    <property type="entry name" value="SSD"/>
</dbReference>
<dbReference type="AlphaFoldDB" id="A0A1T3P3V7"/>
<feature type="transmembrane region" description="Helical" evidence="8">
    <location>
        <begin position="588"/>
        <end position="607"/>
    </location>
</feature>
<evidence type="ECO:0000313" key="10">
    <source>
        <dbReference type="EMBL" id="OPC83753.1"/>
    </source>
</evidence>
<dbReference type="RefSeq" id="WP_078978049.1">
    <property type="nucleotide sequence ID" value="NZ_MWQN01000001.1"/>
</dbReference>
<protein>
    <recommendedName>
        <fullName evidence="9">SSD domain-containing protein</fullName>
    </recommendedName>
</protein>
<dbReference type="SUPFAM" id="SSF82866">
    <property type="entry name" value="Multidrug efflux transporter AcrB transmembrane domain"/>
    <property type="match status" value="2"/>
</dbReference>
<feature type="transmembrane region" description="Helical" evidence="8">
    <location>
        <begin position="628"/>
        <end position="656"/>
    </location>
</feature>
<feature type="transmembrane region" description="Helical" evidence="8">
    <location>
        <begin position="37"/>
        <end position="60"/>
    </location>
</feature>
<feature type="domain" description="SSD" evidence="9">
    <location>
        <begin position="528"/>
        <end position="687"/>
    </location>
</feature>
<organism evidence="10 11">
    <name type="scientific">Embleya scabrispora</name>
    <dbReference type="NCBI Taxonomy" id="159449"/>
    <lineage>
        <taxon>Bacteria</taxon>
        <taxon>Bacillati</taxon>
        <taxon>Actinomycetota</taxon>
        <taxon>Actinomycetes</taxon>
        <taxon>Kitasatosporales</taxon>
        <taxon>Streptomycetaceae</taxon>
        <taxon>Embleya</taxon>
    </lineage>
</organism>
<dbReference type="GO" id="GO:0005886">
    <property type="term" value="C:plasma membrane"/>
    <property type="evidence" value="ECO:0007669"/>
    <property type="project" value="UniProtKB-SubCell"/>
</dbReference>
<feature type="transmembrane region" description="Helical" evidence="8">
    <location>
        <begin position="223"/>
        <end position="246"/>
    </location>
</feature>
<evidence type="ECO:0000256" key="4">
    <source>
        <dbReference type="ARBA" id="ARBA00022692"/>
    </source>
</evidence>
<evidence type="ECO:0000313" key="11">
    <source>
        <dbReference type="Proteomes" id="UP000190037"/>
    </source>
</evidence>
<evidence type="ECO:0000256" key="5">
    <source>
        <dbReference type="ARBA" id="ARBA00022989"/>
    </source>
</evidence>
<dbReference type="Gene3D" id="1.20.1640.10">
    <property type="entry name" value="Multidrug efflux transporter AcrB transmembrane domain"/>
    <property type="match status" value="2"/>
</dbReference>
<feature type="domain" description="SSD" evidence="9">
    <location>
        <begin position="233"/>
        <end position="355"/>
    </location>
</feature>
<evidence type="ECO:0000256" key="1">
    <source>
        <dbReference type="ARBA" id="ARBA00004651"/>
    </source>
</evidence>
<sequence length="724" mass="75334">MEILSQDEGGVGSASVGHDPVVPPGRPGPRRRRRGRLWGVPWVVLGGWVLVVLVAGMFAAKLGDVQRNEAVDYLPANAESTQVARIQGGLPGGDAMDVQIVYRRDGGLTPADREAAAAGIADVVARHPLVGGSGPAAQESVDHTTLRYALSVDRRGAEPDDIVPDIRTLVERHPDGLSVRVGGPGGITADMQEVFASIDGTLMLASVLVVAVLLMLTYRSPYLWIVPLVCAGVAVAVATATVYGLVRAFGITVTGQSSGVLTVLVFGAGTDYALLLVARYREELRVHERPLEAMFAALRGCGPAVLASSGTVVVGLLCLTAADLNSSRGMGPVGAVGVVCALAVMTTLLPAILVLLGRRVFWPFVPVFGSTPKLGRGAYARIGTAVSRRPIAVLVAGVVLLGAGALTAFGLPGALRQSDGFTKKPESIVAQETLSAAFPEQSGAPIAVLARSERAAGVLAAVGSTAGVEHVRQGRTADGWTEILAFAKDRPESAGEHATIERLRAVPDARVGGPTAQQMDTAHTTARDRRVVVPLVLLAVLLVLIVLLRSLVAPLILVAAVGLVWAASLGLGGLVFEHGFGYAGVDAQTPLLTFVFLVALGVDYGIFLMHRVREMALRGDSVRIAAPAALETTGGVIASAGFVLAATFSVLALLPLVSLVELGFVVAVGVLIDTFLVRTFLVTAASVALDRWIWWPGPLSRRPARGTTGTRPVQPPVSSRKMAV</sequence>
<keyword evidence="11" id="KW-1185">Reference proteome</keyword>
<keyword evidence="6 8" id="KW-0472">Membrane</keyword>
<evidence type="ECO:0000256" key="3">
    <source>
        <dbReference type="ARBA" id="ARBA00022475"/>
    </source>
</evidence>